<dbReference type="EMBL" id="LAZR01038132">
    <property type="protein sequence ID" value="KKL20350.1"/>
    <property type="molecule type" value="Genomic_DNA"/>
</dbReference>
<evidence type="ECO:0000313" key="1">
    <source>
        <dbReference type="EMBL" id="KKL20350.1"/>
    </source>
</evidence>
<protein>
    <submittedName>
        <fullName evidence="1">Uncharacterized protein</fullName>
    </submittedName>
</protein>
<proteinExistence type="predicted"/>
<comment type="caution">
    <text evidence="1">The sequence shown here is derived from an EMBL/GenBank/DDBJ whole genome shotgun (WGS) entry which is preliminary data.</text>
</comment>
<sequence>MKRESCPLLMFLAFYSEEWWKEARPPLSWSIQRRRLRAYWQSPKEPSIGQAEAKVLEGVGE</sequence>
<gene>
    <name evidence="1" type="ORF">LCGC14_2456320</name>
</gene>
<name>A0A0F9BF46_9ZZZZ</name>
<dbReference type="AlphaFoldDB" id="A0A0F9BF46"/>
<organism evidence="1">
    <name type="scientific">marine sediment metagenome</name>
    <dbReference type="NCBI Taxonomy" id="412755"/>
    <lineage>
        <taxon>unclassified sequences</taxon>
        <taxon>metagenomes</taxon>
        <taxon>ecological metagenomes</taxon>
    </lineage>
</organism>
<reference evidence="1" key="1">
    <citation type="journal article" date="2015" name="Nature">
        <title>Complex archaea that bridge the gap between prokaryotes and eukaryotes.</title>
        <authorList>
            <person name="Spang A."/>
            <person name="Saw J.H."/>
            <person name="Jorgensen S.L."/>
            <person name="Zaremba-Niedzwiedzka K."/>
            <person name="Martijn J."/>
            <person name="Lind A.E."/>
            <person name="van Eijk R."/>
            <person name="Schleper C."/>
            <person name="Guy L."/>
            <person name="Ettema T.J."/>
        </authorList>
    </citation>
    <scope>NUCLEOTIDE SEQUENCE</scope>
</reference>
<accession>A0A0F9BF46</accession>